<reference evidence="10 11" key="1">
    <citation type="submission" date="2020-10" db="EMBL/GenBank/DDBJ databases">
        <title>The Coptis chinensis genome and diversification of protoberbering-type alkaloids.</title>
        <authorList>
            <person name="Wang B."/>
            <person name="Shu S."/>
            <person name="Song C."/>
            <person name="Liu Y."/>
        </authorList>
    </citation>
    <scope>NUCLEOTIDE SEQUENCE [LARGE SCALE GENOMIC DNA]</scope>
    <source>
        <strain evidence="10">HL-2020</strain>
        <tissue evidence="10">Leaf</tissue>
    </source>
</reference>
<feature type="transmembrane region" description="Helical" evidence="9">
    <location>
        <begin position="150"/>
        <end position="169"/>
    </location>
</feature>
<dbReference type="AlphaFoldDB" id="A0A835H486"/>
<dbReference type="OrthoDB" id="772609at2759"/>
<evidence type="ECO:0000313" key="11">
    <source>
        <dbReference type="Proteomes" id="UP000631114"/>
    </source>
</evidence>
<comment type="subcellular location">
    <subcellularLocation>
        <location evidence="1">Nucleus inner membrane</location>
        <topology evidence="1">Multi-pass membrane protein</topology>
        <orientation evidence="1">Nucleoplasmic side</orientation>
    </subcellularLocation>
</comment>
<feature type="transmembrane region" description="Helical" evidence="9">
    <location>
        <begin position="223"/>
        <end position="243"/>
    </location>
</feature>
<feature type="non-terminal residue" evidence="10">
    <location>
        <position position="1"/>
    </location>
</feature>
<evidence type="ECO:0000256" key="7">
    <source>
        <dbReference type="ARBA" id="ARBA00023242"/>
    </source>
</evidence>
<proteinExistence type="inferred from homology"/>
<evidence type="ECO:0000256" key="3">
    <source>
        <dbReference type="ARBA" id="ARBA00022692"/>
    </source>
</evidence>
<dbReference type="PANTHER" id="PTHR31587">
    <property type="entry name" value="TRANSMEMBRANE PROTEIN (DUF2215)"/>
    <property type="match status" value="1"/>
</dbReference>
<name>A0A835H486_9MAGN</name>
<keyword evidence="6 9" id="KW-0472">Membrane</keyword>
<evidence type="ECO:0000256" key="1">
    <source>
        <dbReference type="ARBA" id="ARBA00004575"/>
    </source>
</evidence>
<keyword evidence="11" id="KW-1185">Reference proteome</keyword>
<evidence type="ECO:0000256" key="9">
    <source>
        <dbReference type="SAM" id="Phobius"/>
    </source>
</evidence>
<dbReference type="EMBL" id="JADFTS010000008">
    <property type="protein sequence ID" value="KAF9591273.1"/>
    <property type="molecule type" value="Genomic_DNA"/>
</dbReference>
<evidence type="ECO:0000313" key="10">
    <source>
        <dbReference type="EMBL" id="KAF9591273.1"/>
    </source>
</evidence>
<gene>
    <name evidence="10" type="ORF">IFM89_003224</name>
</gene>
<feature type="region of interest" description="Disordered" evidence="8">
    <location>
        <begin position="434"/>
        <end position="458"/>
    </location>
</feature>
<feature type="region of interest" description="Disordered" evidence="8">
    <location>
        <begin position="312"/>
        <end position="359"/>
    </location>
</feature>
<organism evidence="10 11">
    <name type="scientific">Coptis chinensis</name>
    <dbReference type="NCBI Taxonomy" id="261450"/>
    <lineage>
        <taxon>Eukaryota</taxon>
        <taxon>Viridiplantae</taxon>
        <taxon>Streptophyta</taxon>
        <taxon>Embryophyta</taxon>
        <taxon>Tracheophyta</taxon>
        <taxon>Spermatophyta</taxon>
        <taxon>Magnoliopsida</taxon>
        <taxon>Ranunculales</taxon>
        <taxon>Ranunculaceae</taxon>
        <taxon>Coptidoideae</taxon>
        <taxon>Coptis</taxon>
    </lineage>
</organism>
<dbReference type="Proteomes" id="UP000631114">
    <property type="component" value="Unassembled WGS sequence"/>
</dbReference>
<evidence type="ECO:0000256" key="8">
    <source>
        <dbReference type="SAM" id="MobiDB-lite"/>
    </source>
</evidence>
<comment type="similarity">
    <text evidence="2">Belongs to the NEMP family.</text>
</comment>
<protein>
    <submittedName>
        <fullName evidence="10">Uncharacterized protein</fullName>
    </submittedName>
</protein>
<sequence length="466" mass="51824">IHIGNPVSHLSPSPLVEYSSSHGARDILSCGRVRISGLSRLKLKSYANSFRVTLTPVIPEKFHGKIGICFHRNSSLGLCQCLKDDWGAVHKGNWSTVMSPYANRYLDVKLIDGVSGSITVSVEEAVACVVFGCGFLLLLLAPIFSNWVPFYYSSSMVIGILLVILVILFQGMKLLPTGRKNVFYLTIYGSLLGVGSFLVQYFSMLINSILLNFGLNEDMYNPVSVFVLVALVLVGAALGYWTVRKFVMSEDGSVDVGVANFVKWAMRTVAMTFIFQSTLDTPLALLALASCWGICLPLHSLKWRHPRSMRQSRPANRIPVLTRARQSSGSHNGSDFPSRFSKRPSGMTSRSSPKSMFAWSDSPTKGLVLLSPDKGPNQNQDYYSTFHKTSTRKRFSKREWEDFTRESTRQAVAEWVSSPEFTDWIIENADRISIDRDKSSDNDGGSGSDSETSLDNCSGLSFFKWY</sequence>
<evidence type="ECO:0000256" key="4">
    <source>
        <dbReference type="ARBA" id="ARBA00022729"/>
    </source>
</evidence>
<feature type="compositionally biased region" description="Polar residues" evidence="8">
    <location>
        <begin position="324"/>
        <end position="335"/>
    </location>
</feature>
<keyword evidence="5 9" id="KW-1133">Transmembrane helix</keyword>
<feature type="transmembrane region" description="Helical" evidence="9">
    <location>
        <begin position="125"/>
        <end position="144"/>
    </location>
</feature>
<dbReference type="PANTHER" id="PTHR31587:SF3">
    <property type="entry name" value="EXPRESSED PROTEIN"/>
    <property type="match status" value="1"/>
</dbReference>
<keyword evidence="3 9" id="KW-0812">Transmembrane</keyword>
<comment type="caution">
    <text evidence="10">The sequence shown here is derived from an EMBL/GenBank/DDBJ whole genome shotgun (WGS) entry which is preliminary data.</text>
</comment>
<dbReference type="GO" id="GO:0005637">
    <property type="term" value="C:nuclear inner membrane"/>
    <property type="evidence" value="ECO:0007669"/>
    <property type="project" value="UniProtKB-SubCell"/>
</dbReference>
<keyword evidence="7" id="KW-0539">Nucleus</keyword>
<feature type="transmembrane region" description="Helical" evidence="9">
    <location>
        <begin position="181"/>
        <end position="203"/>
    </location>
</feature>
<accession>A0A835H486</accession>
<dbReference type="Pfam" id="PF10225">
    <property type="entry name" value="NEMP"/>
    <property type="match status" value="1"/>
</dbReference>
<dbReference type="InterPro" id="IPR019358">
    <property type="entry name" value="NEMP_fam"/>
</dbReference>
<evidence type="ECO:0000256" key="2">
    <source>
        <dbReference type="ARBA" id="ARBA00005748"/>
    </source>
</evidence>
<evidence type="ECO:0000256" key="5">
    <source>
        <dbReference type="ARBA" id="ARBA00022989"/>
    </source>
</evidence>
<evidence type="ECO:0000256" key="6">
    <source>
        <dbReference type="ARBA" id="ARBA00023136"/>
    </source>
</evidence>
<keyword evidence="4" id="KW-0732">Signal</keyword>